<evidence type="ECO:0000313" key="2">
    <source>
        <dbReference type="EMBL" id="JAS39143.1"/>
    </source>
</evidence>
<feature type="compositionally biased region" description="Basic and acidic residues" evidence="1">
    <location>
        <begin position="48"/>
        <end position="60"/>
    </location>
</feature>
<organism evidence="2">
    <name type="scientific">Cuerna arida</name>
    <dbReference type="NCBI Taxonomy" id="1464854"/>
    <lineage>
        <taxon>Eukaryota</taxon>
        <taxon>Metazoa</taxon>
        <taxon>Ecdysozoa</taxon>
        <taxon>Arthropoda</taxon>
        <taxon>Hexapoda</taxon>
        <taxon>Insecta</taxon>
        <taxon>Pterygota</taxon>
        <taxon>Neoptera</taxon>
        <taxon>Paraneoptera</taxon>
        <taxon>Hemiptera</taxon>
        <taxon>Auchenorrhyncha</taxon>
        <taxon>Membracoidea</taxon>
        <taxon>Cicadellidae</taxon>
        <taxon>Cicadellinae</taxon>
        <taxon>Proconiini</taxon>
        <taxon>Cuerna</taxon>
    </lineage>
</organism>
<feature type="region of interest" description="Disordered" evidence="1">
    <location>
        <begin position="1"/>
        <end position="21"/>
    </location>
</feature>
<protein>
    <submittedName>
        <fullName evidence="2">Uncharacterized protein</fullName>
    </submittedName>
</protein>
<proteinExistence type="predicted"/>
<reference evidence="2" key="1">
    <citation type="submission" date="2015-11" db="EMBL/GenBank/DDBJ databases">
        <title>De novo transcriptome assembly of four potential Pierce s Disease insect vectors from Arizona vineyards.</title>
        <authorList>
            <person name="Tassone E.E."/>
        </authorList>
    </citation>
    <scope>NUCLEOTIDE SEQUENCE</scope>
</reference>
<feature type="region of interest" description="Disordered" evidence="1">
    <location>
        <begin position="46"/>
        <end position="77"/>
    </location>
</feature>
<dbReference type="EMBL" id="GECZ01030626">
    <property type="protein sequence ID" value="JAS39143.1"/>
    <property type="molecule type" value="Transcribed_RNA"/>
</dbReference>
<sequence>RSNNTNCLNNSSQNVQRKVSFQNDSVPANVISDFKNEMMKRSLLVYENGKKPDPPKRSDSTKLTSSPKKFENSVSAPPKEFIRDLQKVMKKKWQIAQKCQLNQLDTPYEVLGFRDPPSFYYDT</sequence>
<feature type="compositionally biased region" description="Low complexity" evidence="1">
    <location>
        <begin position="1"/>
        <end position="14"/>
    </location>
</feature>
<feature type="compositionally biased region" description="Polar residues" evidence="1">
    <location>
        <begin position="61"/>
        <end position="75"/>
    </location>
</feature>
<name>A0A1B6EML0_9HEMI</name>
<feature type="non-terminal residue" evidence="2">
    <location>
        <position position="1"/>
    </location>
</feature>
<dbReference type="AlphaFoldDB" id="A0A1B6EML0"/>
<feature type="non-terminal residue" evidence="2">
    <location>
        <position position="123"/>
    </location>
</feature>
<gene>
    <name evidence="2" type="ORF">g.45715</name>
</gene>
<accession>A0A1B6EML0</accession>
<evidence type="ECO:0000256" key="1">
    <source>
        <dbReference type="SAM" id="MobiDB-lite"/>
    </source>
</evidence>